<evidence type="ECO:0000256" key="1">
    <source>
        <dbReference type="SAM" id="Phobius"/>
    </source>
</evidence>
<dbReference type="EMBL" id="CCAX010000001">
    <property type="protein sequence ID" value="CDO03376.1"/>
    <property type="molecule type" value="Genomic_DNA"/>
</dbReference>
<accession>W9AL26</accession>
<reference evidence="2" key="1">
    <citation type="submission" date="2014-03" db="EMBL/GenBank/DDBJ databases">
        <title>Draft genome sequencing of Oceanobacillus picturae strain S1 isolated from human gut.</title>
        <authorList>
            <person name="Croce O."/>
            <person name="Lagier J.C."/>
            <person name="Raoult D."/>
        </authorList>
    </citation>
    <scope>NUCLEOTIDE SEQUENCE [LARGE SCALE GENOMIC DNA]</scope>
    <source>
        <strain evidence="2">S1</strain>
    </source>
</reference>
<keyword evidence="1" id="KW-0472">Membrane</keyword>
<comment type="caution">
    <text evidence="2">The sequence shown here is derived from an EMBL/GenBank/DDBJ whole genome shotgun (WGS) entry which is preliminary data.</text>
</comment>
<proteinExistence type="predicted"/>
<feature type="transmembrane region" description="Helical" evidence="1">
    <location>
        <begin position="35"/>
        <end position="54"/>
    </location>
</feature>
<evidence type="ECO:0000313" key="3">
    <source>
        <dbReference type="Proteomes" id="UP000028863"/>
    </source>
</evidence>
<name>W9AL26_9BACI</name>
<dbReference type="AlphaFoldDB" id="W9AL26"/>
<sequence length="63" mass="7185">MKKIPFKLFLKHYIGFVMILLLITFLLGSSNAISVPFLITVALPITAVMLFTGWDEKLKKYLP</sequence>
<organism evidence="2 3">
    <name type="scientific">Oceanobacillus picturae</name>
    <dbReference type="NCBI Taxonomy" id="171693"/>
    <lineage>
        <taxon>Bacteria</taxon>
        <taxon>Bacillati</taxon>
        <taxon>Bacillota</taxon>
        <taxon>Bacilli</taxon>
        <taxon>Bacillales</taxon>
        <taxon>Bacillaceae</taxon>
        <taxon>Oceanobacillus</taxon>
    </lineage>
</organism>
<gene>
    <name evidence="2" type="ORF">BN988_01888</name>
</gene>
<feature type="transmembrane region" description="Helical" evidence="1">
    <location>
        <begin position="12"/>
        <end position="29"/>
    </location>
</feature>
<protein>
    <submittedName>
        <fullName evidence="2">Uncharacterized protein</fullName>
    </submittedName>
</protein>
<dbReference type="RefSeq" id="WP_036575354.1">
    <property type="nucleotide sequence ID" value="NZ_CABLBW010000001.1"/>
</dbReference>
<reference evidence="2" key="2">
    <citation type="submission" date="2014-03" db="EMBL/GenBank/DDBJ databases">
        <authorList>
            <person name="Urmite Genomes"/>
        </authorList>
    </citation>
    <scope>NUCLEOTIDE SEQUENCE</scope>
    <source>
        <strain evidence="2">S1</strain>
    </source>
</reference>
<dbReference type="Proteomes" id="UP000028863">
    <property type="component" value="Unassembled WGS sequence"/>
</dbReference>
<keyword evidence="3" id="KW-1185">Reference proteome</keyword>
<evidence type="ECO:0000313" key="2">
    <source>
        <dbReference type="EMBL" id="CDO03376.1"/>
    </source>
</evidence>
<keyword evidence="1" id="KW-1133">Transmembrane helix</keyword>
<keyword evidence="1" id="KW-0812">Transmembrane</keyword>